<dbReference type="RefSeq" id="WP_257743516.1">
    <property type="nucleotide sequence ID" value="NZ_CP096115.1"/>
</dbReference>
<feature type="domain" description="Schlafen AlbA-2" evidence="1">
    <location>
        <begin position="14"/>
        <end position="138"/>
    </location>
</feature>
<dbReference type="PANTHER" id="PTHR30595:SF6">
    <property type="entry name" value="SCHLAFEN ALBA-2 DOMAIN-CONTAINING PROTEIN"/>
    <property type="match status" value="1"/>
</dbReference>
<dbReference type="PANTHER" id="PTHR30595">
    <property type="entry name" value="GLPR-RELATED TRANSCRIPTIONAL REPRESSOR"/>
    <property type="match status" value="1"/>
</dbReference>
<accession>A0A9E7PQ49</accession>
<evidence type="ECO:0000313" key="3">
    <source>
        <dbReference type="Proteomes" id="UP001060368"/>
    </source>
</evidence>
<keyword evidence="3" id="KW-1185">Reference proteome</keyword>
<dbReference type="Gene3D" id="3.30.950.30">
    <property type="entry name" value="Schlafen, AAA domain"/>
    <property type="match status" value="1"/>
</dbReference>
<evidence type="ECO:0000259" key="1">
    <source>
        <dbReference type="Pfam" id="PF04326"/>
    </source>
</evidence>
<dbReference type="Pfam" id="PF13749">
    <property type="entry name" value="HATPase_c_4"/>
    <property type="match status" value="1"/>
</dbReference>
<gene>
    <name evidence="2" type="ORF">L6E24_04425</name>
</gene>
<protein>
    <submittedName>
        <fullName evidence="2">DNA binding domain-containing protein</fullName>
    </submittedName>
</protein>
<sequence>MNDKLRKIIRLPSETEWIEFKEAKKDFDFERLGRLFSALSNEANLNRKSKGCLIFGITDKPPRKVVGSDYRKSHPGLERLKVQVADHTNHRITFREVYEVEFDGKRVVIFEIPPATRGIPTTWKGRAYGRVHDSLEPLTLTKIERIRQQNAESDWSAEVCKEASIEDLDEEAIGFARAKFREKNPGIADEIDSWSEEEFLNRAKVCINGEITNAAVILLGKDVSDHLISPSVAQITWVLKDESGYERDYTHFGPPFILAVDKVYAKIRNLTYRHISGDSLFPTEVSQYDPYVIRETLNNCIAHQDYRKCARINVVENPDSLLFTNRGDFLPGSIEEVIRSTSPPELYRNRFLAAAMVSLNMIDTIGTGIKKIFMHQRERSFPMPDYDLSVSGSVKVTITGKILDERYTKMLVKRKDLTLFDVIALDKVQKGQSISGDEFKSLKSKKLIEGRRPNNLYISFDVAEKMDLKAEYIRNLSFDKAHFKFLIISYLENFDHASRSEIDRLLWDKVSDTMDDEQKKSFIKNLLQEMRKEGIIKRDGSFKTGQWRLTNSSNRKVKY</sequence>
<evidence type="ECO:0000313" key="2">
    <source>
        <dbReference type="EMBL" id="UUX93377.1"/>
    </source>
</evidence>
<dbReference type="AlphaFoldDB" id="A0A9E7PQ49"/>
<dbReference type="Proteomes" id="UP001060368">
    <property type="component" value="Chromosome"/>
</dbReference>
<dbReference type="InterPro" id="IPR038461">
    <property type="entry name" value="Schlafen_AlbA_2_dom_sf"/>
</dbReference>
<dbReference type="EMBL" id="CP096115">
    <property type="protein sequence ID" value="UUX93377.1"/>
    <property type="molecule type" value="Genomic_DNA"/>
</dbReference>
<proteinExistence type="predicted"/>
<organism evidence="2 3">
    <name type="scientific">Methanoplanus endosymbiosus</name>
    <dbReference type="NCBI Taxonomy" id="33865"/>
    <lineage>
        <taxon>Archaea</taxon>
        <taxon>Methanobacteriati</taxon>
        <taxon>Methanobacteriota</taxon>
        <taxon>Stenosarchaea group</taxon>
        <taxon>Methanomicrobia</taxon>
        <taxon>Methanomicrobiales</taxon>
        <taxon>Methanomicrobiaceae</taxon>
        <taxon>Methanoplanus</taxon>
    </lineage>
</organism>
<dbReference type="InterPro" id="IPR007421">
    <property type="entry name" value="Schlafen_AlbA_2_dom"/>
</dbReference>
<name>A0A9E7PQ49_9EURY</name>
<dbReference type="Pfam" id="PF04326">
    <property type="entry name" value="SLFN_AlbA_2"/>
    <property type="match status" value="1"/>
</dbReference>
<dbReference type="KEGG" id="mend:L6E24_04425"/>
<reference evidence="2" key="1">
    <citation type="submission" date="2022-04" db="EMBL/GenBank/DDBJ databases">
        <title>Complete genome of Methanoplanus endosymbiosus DSM 3599.</title>
        <authorList>
            <person name="Chen S.-C."/>
            <person name="You Y.-T."/>
            <person name="Zhou Y.-Z."/>
            <person name="Lai M.-C."/>
        </authorList>
    </citation>
    <scope>NUCLEOTIDE SEQUENCE</scope>
    <source>
        <strain evidence="2">DSM 3599</strain>
    </source>
</reference>
<dbReference type="Gene3D" id="3.30.565.60">
    <property type="match status" value="1"/>
</dbReference>
<dbReference type="GeneID" id="74306915"/>
<dbReference type="InterPro" id="IPR038475">
    <property type="entry name" value="RecG_C_sf"/>
</dbReference>